<dbReference type="GO" id="GO:0043842">
    <property type="term" value="F:Kdo transferase activity"/>
    <property type="evidence" value="ECO:0007669"/>
    <property type="project" value="UniProtKB-EC"/>
</dbReference>
<name>A0A6B3L9I6_9BACT</name>
<evidence type="ECO:0000256" key="2">
    <source>
        <dbReference type="ARBA" id="ARBA00012621"/>
    </source>
</evidence>
<keyword evidence="9" id="KW-0448">Lipopolysaccharide biosynthesis</keyword>
<evidence type="ECO:0000256" key="1">
    <source>
        <dbReference type="ARBA" id="ARBA00004713"/>
    </source>
</evidence>
<keyword evidence="4 9" id="KW-0808">Transferase</keyword>
<dbReference type="PANTHER" id="PTHR42755:SF1">
    <property type="entry name" value="3-DEOXY-D-MANNO-OCTULOSONIC ACID TRANSFERASE, MITOCHONDRIAL-RELATED"/>
    <property type="match status" value="1"/>
</dbReference>
<keyword evidence="9" id="KW-0472">Membrane</keyword>
<dbReference type="InterPro" id="IPR007507">
    <property type="entry name" value="Glycos_transf_N"/>
</dbReference>
<proteinExistence type="inferred from homology"/>
<dbReference type="GO" id="GO:0009245">
    <property type="term" value="P:lipid A biosynthetic process"/>
    <property type="evidence" value="ECO:0007669"/>
    <property type="project" value="TreeGrafter"/>
</dbReference>
<dbReference type="InterPro" id="IPR038107">
    <property type="entry name" value="Glycos_transf_N_sf"/>
</dbReference>
<evidence type="ECO:0000256" key="4">
    <source>
        <dbReference type="ARBA" id="ARBA00022679"/>
    </source>
</evidence>
<dbReference type="EMBL" id="CP066776">
    <property type="protein sequence ID" value="QQL46167.1"/>
    <property type="molecule type" value="Genomic_DNA"/>
</dbReference>
<comment type="subcellular location">
    <subcellularLocation>
        <location evidence="9">Cell membrane</location>
    </subcellularLocation>
</comment>
<feature type="domain" description="3-deoxy-D-manno-octulosonic-acid transferase N-terminal" evidence="10">
    <location>
        <begin position="38"/>
        <end position="220"/>
    </location>
</feature>
<evidence type="ECO:0000256" key="9">
    <source>
        <dbReference type="RuleBase" id="RU365103"/>
    </source>
</evidence>
<evidence type="ECO:0000313" key="12">
    <source>
        <dbReference type="Proteomes" id="UP000475117"/>
    </source>
</evidence>
<dbReference type="GO" id="GO:0005886">
    <property type="term" value="C:plasma membrane"/>
    <property type="evidence" value="ECO:0007669"/>
    <property type="project" value="UniProtKB-SubCell"/>
</dbReference>
<comment type="function">
    <text evidence="9">Involved in lipopolysaccharide (LPS) biosynthesis. Catalyzes the transfer of 3-deoxy-D-manno-octulosonate (Kdo) residue(s) from CMP-Kdo to lipid IV(A), the tetraacyldisaccharide-1,4'-bisphosphate precursor of lipid A.</text>
</comment>
<evidence type="ECO:0000313" key="11">
    <source>
        <dbReference type="EMBL" id="QQL46167.1"/>
    </source>
</evidence>
<feature type="site" description="Transition state stabilizer" evidence="8">
    <location>
        <position position="218"/>
    </location>
</feature>
<evidence type="ECO:0000256" key="8">
    <source>
        <dbReference type="PIRSR" id="PIRSR639901-2"/>
    </source>
</evidence>
<dbReference type="Gene3D" id="3.40.50.11720">
    <property type="entry name" value="3-Deoxy-D-manno-octulosonic-acid transferase, N-terminal domain"/>
    <property type="match status" value="1"/>
</dbReference>
<keyword evidence="9" id="KW-1003">Cell membrane</keyword>
<feature type="active site" description="Proton acceptor" evidence="7">
    <location>
        <position position="69"/>
    </location>
</feature>
<evidence type="ECO:0000256" key="7">
    <source>
        <dbReference type="PIRSR" id="PIRSR639901-1"/>
    </source>
</evidence>
<organism evidence="11 12">
    <name type="scientific">Sulfuriroseicoccus oceanibius</name>
    <dbReference type="NCBI Taxonomy" id="2707525"/>
    <lineage>
        <taxon>Bacteria</taxon>
        <taxon>Pseudomonadati</taxon>
        <taxon>Verrucomicrobiota</taxon>
        <taxon>Verrucomicrobiia</taxon>
        <taxon>Verrucomicrobiales</taxon>
        <taxon>Verrucomicrobiaceae</taxon>
        <taxon>Sulfuriroseicoccus</taxon>
    </lineage>
</organism>
<evidence type="ECO:0000259" key="10">
    <source>
        <dbReference type="Pfam" id="PF04413"/>
    </source>
</evidence>
<dbReference type="SUPFAM" id="SSF53756">
    <property type="entry name" value="UDP-Glycosyltransferase/glycogen phosphorylase"/>
    <property type="match status" value="1"/>
</dbReference>
<dbReference type="InterPro" id="IPR039901">
    <property type="entry name" value="Kdotransferase"/>
</dbReference>
<accession>A0A6B3L9I6</accession>
<dbReference type="Gene3D" id="3.40.50.2000">
    <property type="entry name" value="Glycogen Phosphorylase B"/>
    <property type="match status" value="1"/>
</dbReference>
<comment type="catalytic activity">
    <reaction evidence="6 9">
        <text>lipid IVA (E. coli) + CMP-3-deoxy-beta-D-manno-octulosonate = alpha-Kdo-(2-&gt;6)-lipid IVA (E. coli) + CMP + H(+)</text>
        <dbReference type="Rhea" id="RHEA:28066"/>
        <dbReference type="ChEBI" id="CHEBI:15378"/>
        <dbReference type="ChEBI" id="CHEBI:58603"/>
        <dbReference type="ChEBI" id="CHEBI:60364"/>
        <dbReference type="ChEBI" id="CHEBI:60377"/>
        <dbReference type="ChEBI" id="CHEBI:85987"/>
        <dbReference type="EC" id="2.4.99.12"/>
    </reaction>
</comment>
<reference evidence="11 12" key="1">
    <citation type="submission" date="2020-12" db="EMBL/GenBank/DDBJ databases">
        <title>Sulforoseuscoccus oceanibium gen. nov., sp. nov., a representative of the phylum Verrucomicrobia with special cytoplasmic membrane, and proposal of Sulforoseuscoccusaceae fam. nov.</title>
        <authorList>
            <person name="Xi F."/>
        </authorList>
    </citation>
    <scope>NUCLEOTIDE SEQUENCE [LARGE SCALE GENOMIC DNA]</scope>
    <source>
        <strain evidence="11 12">T37</strain>
    </source>
</reference>
<protein>
    <recommendedName>
        <fullName evidence="3 9">3-deoxy-D-manno-octulosonic acid transferase</fullName>
        <shortName evidence="9">Kdo transferase</shortName>
        <ecNumber evidence="2 9">2.4.99.12</ecNumber>
    </recommendedName>
    <alternativeName>
        <fullName evidence="5 9">Lipid IV(A) 3-deoxy-D-manno-octulosonic acid transferase</fullName>
    </alternativeName>
</protein>
<dbReference type="Pfam" id="PF04413">
    <property type="entry name" value="Glycos_transf_N"/>
    <property type="match status" value="1"/>
</dbReference>
<feature type="site" description="Transition state stabilizer" evidence="8">
    <location>
        <position position="140"/>
    </location>
</feature>
<evidence type="ECO:0000256" key="5">
    <source>
        <dbReference type="ARBA" id="ARBA00031445"/>
    </source>
</evidence>
<dbReference type="UniPathway" id="UPA00958"/>
<dbReference type="KEGG" id="soa:G3M56_006190"/>
<dbReference type="PANTHER" id="PTHR42755">
    <property type="entry name" value="3-DEOXY-MANNO-OCTULOSONATE CYTIDYLYLTRANSFERASE"/>
    <property type="match status" value="1"/>
</dbReference>
<comment type="pathway">
    <text evidence="1 9">Bacterial outer membrane biogenesis; LPS core biosynthesis.</text>
</comment>
<sequence length="436" mass="47145">MRLILSLLIYNLLLPVVFVLLLPNQLLRMKKRGGYREQFGNRFGMYGSGMMSRLRGSRPLWIHAVSVGEQMIAMKLVTQLRKSGAWNGKIVVSTATSTGFKLARERVGENCEVVYFPFDLLPFPLIALMRIRPSRIVLVEAEVWPNFTAVAAAMRVPVSLVNARLSPRSARRFAKFSLLTGPIFRLLDHVCVPDADDKSRWAGLGMDESRIAVTGSMKHDDSASPPRDALVAELRDVLNAALPAPDRPVVLIASTHPGEEKFIAQSVVAVAKAENLPRPRLVVVPRHVERAGDVVADLESIGIRSLLRSSFDGQGDADAAFVANTTGELAAWYALADCVVIGKSFVGQVGGQNPAEAILCGKAVICGPRMDNFESLMECLVAADGVSHLADDSELEAALSRMFTEPEALDAMAKRGNAALAVHQGAVARTVDALGV</sequence>
<gene>
    <name evidence="11" type="ORF">G3M56_006190</name>
</gene>
<evidence type="ECO:0000256" key="3">
    <source>
        <dbReference type="ARBA" id="ARBA00019077"/>
    </source>
</evidence>
<dbReference type="GO" id="GO:0009244">
    <property type="term" value="P:lipopolysaccharide core region biosynthetic process"/>
    <property type="evidence" value="ECO:0007669"/>
    <property type="project" value="UniProtKB-UniRule"/>
</dbReference>
<keyword evidence="12" id="KW-1185">Reference proteome</keyword>
<dbReference type="Proteomes" id="UP000475117">
    <property type="component" value="Chromosome"/>
</dbReference>
<comment type="similarity">
    <text evidence="9">Belongs to the glycosyltransferase group 1 family.</text>
</comment>
<dbReference type="EC" id="2.4.99.12" evidence="2 9"/>
<dbReference type="AlphaFoldDB" id="A0A6B3L9I6"/>
<dbReference type="RefSeq" id="WP_164362902.1">
    <property type="nucleotide sequence ID" value="NZ_CP066776.1"/>
</dbReference>
<evidence type="ECO:0000256" key="6">
    <source>
        <dbReference type="ARBA" id="ARBA00049183"/>
    </source>
</evidence>